<dbReference type="Gene3D" id="1.10.10.10">
    <property type="entry name" value="Winged helix-like DNA-binding domain superfamily/Winged helix DNA-binding domain"/>
    <property type="match status" value="1"/>
</dbReference>
<dbReference type="Proteomes" id="UP001385809">
    <property type="component" value="Unassembled WGS sequence"/>
</dbReference>
<keyword evidence="4" id="KW-0238">DNA-binding</keyword>
<dbReference type="InterPro" id="IPR039425">
    <property type="entry name" value="RNA_pol_sigma-70-like"/>
</dbReference>
<feature type="compositionally biased region" description="Pro residues" evidence="6">
    <location>
        <begin position="49"/>
        <end position="81"/>
    </location>
</feature>
<evidence type="ECO:0000259" key="8">
    <source>
        <dbReference type="Pfam" id="PF08281"/>
    </source>
</evidence>
<evidence type="ECO:0000256" key="4">
    <source>
        <dbReference type="ARBA" id="ARBA00023125"/>
    </source>
</evidence>
<dbReference type="SUPFAM" id="SSF88946">
    <property type="entry name" value="Sigma2 domain of RNA polymerase sigma factors"/>
    <property type="match status" value="1"/>
</dbReference>
<feature type="domain" description="RNA polymerase sigma-70 region 2" evidence="7">
    <location>
        <begin position="93"/>
        <end position="159"/>
    </location>
</feature>
<feature type="domain" description="RNA polymerase sigma factor 70 region 4 type 2" evidence="8">
    <location>
        <begin position="186"/>
        <end position="236"/>
    </location>
</feature>
<dbReference type="EMBL" id="JBBEGN010000009">
    <property type="protein sequence ID" value="MEJ2869752.1"/>
    <property type="molecule type" value="Genomic_DNA"/>
</dbReference>
<comment type="similarity">
    <text evidence="1">Belongs to the sigma-70 factor family. ECF subfamily.</text>
</comment>
<keyword evidence="2" id="KW-0805">Transcription regulation</keyword>
<evidence type="ECO:0000256" key="3">
    <source>
        <dbReference type="ARBA" id="ARBA00023082"/>
    </source>
</evidence>
<evidence type="ECO:0000313" key="9">
    <source>
        <dbReference type="EMBL" id="MEJ2869752.1"/>
    </source>
</evidence>
<reference evidence="9 10" key="1">
    <citation type="submission" date="2024-03" db="EMBL/GenBank/DDBJ databases">
        <title>Actinomycetospora sp. OC33-EN08, a novel actinomycete isolated from wild orchid (Aerides multiflora).</title>
        <authorList>
            <person name="Suriyachadkun C."/>
        </authorList>
    </citation>
    <scope>NUCLEOTIDE SEQUENCE [LARGE SCALE GENOMIC DNA]</scope>
    <source>
        <strain evidence="9 10">OC33-EN08</strain>
    </source>
</reference>
<evidence type="ECO:0000313" key="10">
    <source>
        <dbReference type="Proteomes" id="UP001385809"/>
    </source>
</evidence>
<dbReference type="NCBIfam" id="TIGR02937">
    <property type="entry name" value="sigma70-ECF"/>
    <property type="match status" value="1"/>
</dbReference>
<dbReference type="PANTHER" id="PTHR43133">
    <property type="entry name" value="RNA POLYMERASE ECF-TYPE SIGMA FACTO"/>
    <property type="match status" value="1"/>
</dbReference>
<dbReference type="CDD" id="cd06171">
    <property type="entry name" value="Sigma70_r4"/>
    <property type="match status" value="1"/>
</dbReference>
<dbReference type="InterPro" id="IPR013324">
    <property type="entry name" value="RNA_pol_sigma_r3/r4-like"/>
</dbReference>
<dbReference type="Pfam" id="PF08281">
    <property type="entry name" value="Sigma70_r4_2"/>
    <property type="match status" value="1"/>
</dbReference>
<name>A0ABU8MT34_9PSEU</name>
<evidence type="ECO:0000259" key="7">
    <source>
        <dbReference type="Pfam" id="PF04542"/>
    </source>
</evidence>
<sequence length="246" mass="26164">MVEPVESAIERTLGSLRALDAMTGAEASVVHPAAPPARGEQTRAGSRPPIGPPGPTHPPAPRPAPGPPPPGLLPAAPPPSEPAADGPRTLEDLYREHRMRFVRLAILLVDDPATAEDVVQEAFTGLHRHWTRLRDENAALGYLRTAVVNGSRSVLRRRRTAREYTPPHTADARSAESLAMLSAEHQAVVSALGQLPRRQREVLVLRYYGGLSEAEIAEATGISRGTVKSTASRGLDAISKIVGGAP</sequence>
<protein>
    <submittedName>
        <fullName evidence="9">SigE family RNA polymerase sigma factor</fullName>
    </submittedName>
</protein>
<organism evidence="9 10">
    <name type="scientific">Actinomycetospora aurantiaca</name>
    <dbReference type="NCBI Taxonomy" id="3129233"/>
    <lineage>
        <taxon>Bacteria</taxon>
        <taxon>Bacillati</taxon>
        <taxon>Actinomycetota</taxon>
        <taxon>Actinomycetes</taxon>
        <taxon>Pseudonocardiales</taxon>
        <taxon>Pseudonocardiaceae</taxon>
        <taxon>Actinomycetospora</taxon>
    </lineage>
</organism>
<feature type="region of interest" description="Disordered" evidence="6">
    <location>
        <begin position="29"/>
        <end position="87"/>
    </location>
</feature>
<dbReference type="InterPro" id="IPR014284">
    <property type="entry name" value="RNA_pol_sigma-70_dom"/>
</dbReference>
<accession>A0ABU8MT34</accession>
<evidence type="ECO:0000256" key="6">
    <source>
        <dbReference type="SAM" id="MobiDB-lite"/>
    </source>
</evidence>
<dbReference type="InterPro" id="IPR036388">
    <property type="entry name" value="WH-like_DNA-bd_sf"/>
</dbReference>
<dbReference type="PANTHER" id="PTHR43133:SF50">
    <property type="entry name" value="ECF RNA POLYMERASE SIGMA FACTOR SIGM"/>
    <property type="match status" value="1"/>
</dbReference>
<dbReference type="Gene3D" id="1.10.1740.10">
    <property type="match status" value="1"/>
</dbReference>
<dbReference type="SUPFAM" id="SSF88659">
    <property type="entry name" value="Sigma3 and sigma4 domains of RNA polymerase sigma factors"/>
    <property type="match status" value="1"/>
</dbReference>
<evidence type="ECO:0000256" key="1">
    <source>
        <dbReference type="ARBA" id="ARBA00010641"/>
    </source>
</evidence>
<keyword evidence="3" id="KW-0731">Sigma factor</keyword>
<evidence type="ECO:0000256" key="5">
    <source>
        <dbReference type="ARBA" id="ARBA00023163"/>
    </source>
</evidence>
<gene>
    <name evidence="9" type="ORF">WCD74_18435</name>
</gene>
<keyword evidence="5" id="KW-0804">Transcription</keyword>
<dbReference type="InterPro" id="IPR013325">
    <property type="entry name" value="RNA_pol_sigma_r2"/>
</dbReference>
<dbReference type="NCBIfam" id="TIGR02983">
    <property type="entry name" value="SigE-fam_strep"/>
    <property type="match status" value="1"/>
</dbReference>
<dbReference type="Pfam" id="PF04542">
    <property type="entry name" value="Sigma70_r2"/>
    <property type="match status" value="1"/>
</dbReference>
<dbReference type="InterPro" id="IPR013249">
    <property type="entry name" value="RNA_pol_sigma70_r4_t2"/>
</dbReference>
<dbReference type="InterPro" id="IPR007627">
    <property type="entry name" value="RNA_pol_sigma70_r2"/>
</dbReference>
<keyword evidence="10" id="KW-1185">Reference proteome</keyword>
<dbReference type="InterPro" id="IPR014325">
    <property type="entry name" value="RNA_pol_sigma-E_actinobac"/>
</dbReference>
<evidence type="ECO:0000256" key="2">
    <source>
        <dbReference type="ARBA" id="ARBA00023015"/>
    </source>
</evidence>
<comment type="caution">
    <text evidence="9">The sequence shown here is derived from an EMBL/GenBank/DDBJ whole genome shotgun (WGS) entry which is preliminary data.</text>
</comment>
<proteinExistence type="inferred from homology"/>